<name>A0A8H5MXT0_9HYPO</name>
<evidence type="ECO:0000313" key="2">
    <source>
        <dbReference type="EMBL" id="KAF5544822.1"/>
    </source>
</evidence>
<sequence length="169" mass="17295">MVPTRAGEEAHHVAKEEVHVAGADGAEGIDSAEAVGMELGHMVGVEAGGGLAGHGVDVKIASGKAAAAVDVGGEDVELTAEEAEEDGTSGDVDSGAVEAEEDAGVVGRASYKSICSDNCCVALRRNPLGVRPEPKSEEKRNKTRQDVGLEGRRKRQKAKPPKGGADDTK</sequence>
<accession>A0A8H5MXT0</accession>
<feature type="region of interest" description="Disordered" evidence="1">
    <location>
        <begin position="125"/>
        <end position="169"/>
    </location>
</feature>
<gene>
    <name evidence="2" type="ORF">FNAPI_9321</name>
</gene>
<organism evidence="2 3">
    <name type="scientific">Fusarium napiforme</name>
    <dbReference type="NCBI Taxonomy" id="42672"/>
    <lineage>
        <taxon>Eukaryota</taxon>
        <taxon>Fungi</taxon>
        <taxon>Dikarya</taxon>
        <taxon>Ascomycota</taxon>
        <taxon>Pezizomycotina</taxon>
        <taxon>Sordariomycetes</taxon>
        <taxon>Hypocreomycetidae</taxon>
        <taxon>Hypocreales</taxon>
        <taxon>Nectriaceae</taxon>
        <taxon>Fusarium</taxon>
        <taxon>Fusarium fujikuroi species complex</taxon>
    </lineage>
</organism>
<dbReference type="AlphaFoldDB" id="A0A8H5MXT0"/>
<dbReference type="Proteomes" id="UP000574317">
    <property type="component" value="Unassembled WGS sequence"/>
</dbReference>
<feature type="compositionally biased region" description="Basic and acidic residues" evidence="1">
    <location>
        <begin position="132"/>
        <end position="151"/>
    </location>
</feature>
<evidence type="ECO:0000313" key="3">
    <source>
        <dbReference type="Proteomes" id="UP000574317"/>
    </source>
</evidence>
<feature type="compositionally biased region" description="Basic and acidic residues" evidence="1">
    <location>
        <begin position="1"/>
        <end position="19"/>
    </location>
</feature>
<proteinExistence type="predicted"/>
<reference evidence="2 3" key="1">
    <citation type="submission" date="2020-05" db="EMBL/GenBank/DDBJ databases">
        <title>Identification and distribution of gene clusters putatively required for synthesis of sphingolipid metabolism inhibitors in phylogenetically diverse species of the filamentous fungus Fusarium.</title>
        <authorList>
            <person name="Kim H.-S."/>
            <person name="Busman M."/>
            <person name="Brown D.W."/>
            <person name="Divon H."/>
            <person name="Uhlig S."/>
            <person name="Proctor R.H."/>
        </authorList>
    </citation>
    <scope>NUCLEOTIDE SEQUENCE [LARGE SCALE GENOMIC DNA]</scope>
    <source>
        <strain evidence="2 3">NRRL 25196</strain>
    </source>
</reference>
<feature type="region of interest" description="Disordered" evidence="1">
    <location>
        <begin position="1"/>
        <end position="24"/>
    </location>
</feature>
<protein>
    <submittedName>
        <fullName evidence="2">Uncharacterized protein</fullName>
    </submittedName>
</protein>
<feature type="compositionally biased region" description="Acidic residues" evidence="1">
    <location>
        <begin position="77"/>
        <end position="88"/>
    </location>
</feature>
<keyword evidence="3" id="KW-1185">Reference proteome</keyword>
<feature type="region of interest" description="Disordered" evidence="1">
    <location>
        <begin position="77"/>
        <end position="104"/>
    </location>
</feature>
<dbReference type="EMBL" id="JAAOAO010000377">
    <property type="protein sequence ID" value="KAF5544822.1"/>
    <property type="molecule type" value="Genomic_DNA"/>
</dbReference>
<comment type="caution">
    <text evidence="2">The sequence shown here is derived from an EMBL/GenBank/DDBJ whole genome shotgun (WGS) entry which is preliminary data.</text>
</comment>
<evidence type="ECO:0000256" key="1">
    <source>
        <dbReference type="SAM" id="MobiDB-lite"/>
    </source>
</evidence>